<comment type="caution">
    <text evidence="5">The sequence shown here is derived from an EMBL/GenBank/DDBJ whole genome shotgun (WGS) entry which is preliminary data.</text>
</comment>
<dbReference type="SUPFAM" id="SSF56281">
    <property type="entry name" value="Metallo-hydrolase/oxidoreductase"/>
    <property type="match status" value="1"/>
</dbReference>
<dbReference type="InterPro" id="IPR036866">
    <property type="entry name" value="RibonucZ/Hydroxyglut_hydro"/>
</dbReference>
<feature type="domain" description="Metallo-beta-lactamase" evidence="4">
    <location>
        <begin position="30"/>
        <end position="241"/>
    </location>
</feature>
<dbReference type="RefSeq" id="WP_122907281.1">
    <property type="nucleotide sequence ID" value="NZ_CBCSBE010000016.1"/>
</dbReference>
<dbReference type="EMBL" id="RHHR01000003">
    <property type="protein sequence ID" value="RNB76921.1"/>
    <property type="molecule type" value="Genomic_DNA"/>
</dbReference>
<dbReference type="InterPro" id="IPR050855">
    <property type="entry name" value="NDM-1-like"/>
</dbReference>
<organism evidence="5 6">
    <name type="scientific">Brevibacillus invocatus</name>
    <dbReference type="NCBI Taxonomy" id="173959"/>
    <lineage>
        <taxon>Bacteria</taxon>
        <taxon>Bacillati</taxon>
        <taxon>Bacillota</taxon>
        <taxon>Bacilli</taxon>
        <taxon>Bacillales</taxon>
        <taxon>Paenibacillaceae</taxon>
        <taxon>Brevibacillus</taxon>
    </lineage>
</organism>
<comment type="function">
    <text evidence="2">Counteracts the endogenous Pycsar antiviral defense system. Phosphodiesterase that enables metal-dependent hydrolysis of host cyclic nucleotide Pycsar defense signals such as cCMP and cUMP.</text>
</comment>
<dbReference type="Gene3D" id="3.60.15.10">
    <property type="entry name" value="Ribonuclease Z/Hydroxyacylglutathione hydrolase-like"/>
    <property type="match status" value="1"/>
</dbReference>
<evidence type="ECO:0000256" key="2">
    <source>
        <dbReference type="ARBA" id="ARBA00034301"/>
    </source>
</evidence>
<comment type="catalytic activity">
    <reaction evidence="3">
        <text>3',5'-cyclic UMP + H2O = UMP + H(+)</text>
        <dbReference type="Rhea" id="RHEA:70575"/>
        <dbReference type="ChEBI" id="CHEBI:15377"/>
        <dbReference type="ChEBI" id="CHEBI:15378"/>
        <dbReference type="ChEBI" id="CHEBI:57865"/>
        <dbReference type="ChEBI" id="CHEBI:184387"/>
    </reaction>
    <physiologicalReaction direction="left-to-right" evidence="3">
        <dbReference type="Rhea" id="RHEA:70576"/>
    </physiologicalReaction>
</comment>
<dbReference type="Pfam" id="PF00753">
    <property type="entry name" value="Lactamase_B"/>
    <property type="match status" value="1"/>
</dbReference>
<dbReference type="PANTHER" id="PTHR42951">
    <property type="entry name" value="METALLO-BETA-LACTAMASE DOMAIN-CONTAINING"/>
    <property type="match status" value="1"/>
</dbReference>
<evidence type="ECO:0000256" key="1">
    <source>
        <dbReference type="ARBA" id="ARBA00034221"/>
    </source>
</evidence>
<proteinExistence type="predicted"/>
<sequence length="273" mass="30109">MEHEYIPVTSLSSGVGQTIISDIYCLCIQVVNVCFVGDPAKPQEWFLVDTGMPKSADTILSEANARFGTNSRPTAILLTHGHFDHVGAVIELAKHWDVSVFAHELEFPYLTGQTPYAEPDPTVEGGLVAKMSPIFPNEPIRVGEHLKMLPSDGSIPGIPGWRWIHTPGHAPGHVSFFRDEDRTLLAGDACITVRQDSLFKVFAQIQELSGPPRYFTTDWEAARESVKKLKDLHPSVAVTGHGFPMSGEELTSGLKRLVDEFDQIAVPDYGRYV</sequence>
<keyword evidence="6" id="KW-1185">Reference proteome</keyword>
<dbReference type="OrthoDB" id="9802248at2"/>
<evidence type="ECO:0000313" key="6">
    <source>
        <dbReference type="Proteomes" id="UP000282028"/>
    </source>
</evidence>
<dbReference type="Proteomes" id="UP000282028">
    <property type="component" value="Unassembled WGS sequence"/>
</dbReference>
<comment type="catalytic activity">
    <reaction evidence="1">
        <text>3',5'-cyclic CMP + H2O = CMP + H(+)</text>
        <dbReference type="Rhea" id="RHEA:72675"/>
        <dbReference type="ChEBI" id="CHEBI:15377"/>
        <dbReference type="ChEBI" id="CHEBI:15378"/>
        <dbReference type="ChEBI" id="CHEBI:58003"/>
        <dbReference type="ChEBI" id="CHEBI:60377"/>
    </reaction>
    <physiologicalReaction direction="left-to-right" evidence="1">
        <dbReference type="Rhea" id="RHEA:72676"/>
    </physiologicalReaction>
</comment>
<evidence type="ECO:0000313" key="5">
    <source>
        <dbReference type="EMBL" id="RNB76921.1"/>
    </source>
</evidence>
<reference evidence="5 6" key="1">
    <citation type="submission" date="2018-10" db="EMBL/GenBank/DDBJ databases">
        <title>Phylogenomics of Brevibacillus.</title>
        <authorList>
            <person name="Dunlap C."/>
        </authorList>
    </citation>
    <scope>NUCLEOTIDE SEQUENCE [LARGE SCALE GENOMIC DNA]</scope>
    <source>
        <strain evidence="5 6">JCM 12215</strain>
    </source>
</reference>
<name>A0A3M8CN85_9BACL</name>
<protein>
    <submittedName>
        <fullName evidence="5">MBL fold metallo-hydrolase</fullName>
    </submittedName>
</protein>
<keyword evidence="5" id="KW-0378">Hydrolase</keyword>
<dbReference type="PANTHER" id="PTHR42951:SF17">
    <property type="entry name" value="METALLO-BETA-LACTAMASE DOMAIN-CONTAINING PROTEIN"/>
    <property type="match status" value="1"/>
</dbReference>
<dbReference type="CDD" id="cd07721">
    <property type="entry name" value="yflN-like_MBL-fold"/>
    <property type="match status" value="1"/>
</dbReference>
<dbReference type="AlphaFoldDB" id="A0A3M8CN85"/>
<dbReference type="GO" id="GO:0016787">
    <property type="term" value="F:hydrolase activity"/>
    <property type="evidence" value="ECO:0007669"/>
    <property type="project" value="UniProtKB-KW"/>
</dbReference>
<evidence type="ECO:0000259" key="4">
    <source>
        <dbReference type="SMART" id="SM00849"/>
    </source>
</evidence>
<dbReference type="SMART" id="SM00849">
    <property type="entry name" value="Lactamase_B"/>
    <property type="match status" value="1"/>
</dbReference>
<gene>
    <name evidence="5" type="ORF">EDM52_01665</name>
</gene>
<evidence type="ECO:0000256" key="3">
    <source>
        <dbReference type="ARBA" id="ARBA00048505"/>
    </source>
</evidence>
<accession>A0A3M8CN85</accession>
<dbReference type="InterPro" id="IPR001279">
    <property type="entry name" value="Metallo-B-lactamas"/>
</dbReference>